<dbReference type="PANTHER" id="PTHR38248:SF2">
    <property type="entry name" value="FUNK1 11"/>
    <property type="match status" value="1"/>
</dbReference>
<organism evidence="3 4">
    <name type="scientific">Rhizoctonia solani</name>
    <dbReference type="NCBI Taxonomy" id="456999"/>
    <lineage>
        <taxon>Eukaryota</taxon>
        <taxon>Fungi</taxon>
        <taxon>Dikarya</taxon>
        <taxon>Basidiomycota</taxon>
        <taxon>Agaricomycotina</taxon>
        <taxon>Agaricomycetes</taxon>
        <taxon>Cantharellales</taxon>
        <taxon>Ceratobasidiaceae</taxon>
        <taxon>Rhizoctonia</taxon>
    </lineage>
</organism>
<feature type="compositionally biased region" description="Polar residues" evidence="1">
    <location>
        <begin position="64"/>
        <end position="73"/>
    </location>
</feature>
<dbReference type="Gene3D" id="1.10.510.10">
    <property type="entry name" value="Transferase(Phosphotransferase) domain 1"/>
    <property type="match status" value="1"/>
</dbReference>
<dbReference type="PANTHER" id="PTHR38248">
    <property type="entry name" value="FUNK1 6"/>
    <property type="match status" value="1"/>
</dbReference>
<dbReference type="InterPro" id="IPR011009">
    <property type="entry name" value="Kinase-like_dom_sf"/>
</dbReference>
<evidence type="ECO:0000259" key="2">
    <source>
        <dbReference type="Pfam" id="PF17667"/>
    </source>
</evidence>
<feature type="domain" description="Fungal-type protein kinase" evidence="2">
    <location>
        <begin position="254"/>
        <end position="701"/>
    </location>
</feature>
<feature type="region of interest" description="Disordered" evidence="1">
    <location>
        <begin position="44"/>
        <end position="92"/>
    </location>
</feature>
<dbReference type="AlphaFoldDB" id="A0A8H8ST57"/>
<evidence type="ECO:0000313" key="4">
    <source>
        <dbReference type="Proteomes" id="UP000650533"/>
    </source>
</evidence>
<evidence type="ECO:0000256" key="1">
    <source>
        <dbReference type="SAM" id="MobiDB-lite"/>
    </source>
</evidence>
<dbReference type="RefSeq" id="XP_043175970.1">
    <property type="nucleotide sequence ID" value="XM_043323551.1"/>
</dbReference>
<protein>
    <recommendedName>
        <fullName evidence="2">Fungal-type protein kinase domain-containing protein</fullName>
    </recommendedName>
</protein>
<dbReference type="KEGG" id="rsx:RhiXN_03734"/>
<dbReference type="GeneID" id="67026014"/>
<reference evidence="3" key="1">
    <citation type="submission" date="2020-05" db="EMBL/GenBank/DDBJ databases">
        <title>Evolutionary and genomic comparisons of hybrid uninucleate and nonhybrid Rhizoctonia fungi.</title>
        <authorList>
            <person name="Li C."/>
            <person name="Chen X."/>
        </authorList>
    </citation>
    <scope>NUCLEOTIDE SEQUENCE</scope>
    <source>
        <strain evidence="3">AG-1 IA</strain>
    </source>
</reference>
<accession>A0A8H8ST57</accession>
<name>A0A8H8ST57_9AGAM</name>
<proteinExistence type="predicted"/>
<dbReference type="Proteomes" id="UP000650533">
    <property type="component" value="Chromosome 1"/>
</dbReference>
<dbReference type="Pfam" id="PF17667">
    <property type="entry name" value="Pkinase_fungal"/>
    <property type="match status" value="1"/>
</dbReference>
<dbReference type="SUPFAM" id="SSF56112">
    <property type="entry name" value="Protein kinase-like (PK-like)"/>
    <property type="match status" value="1"/>
</dbReference>
<evidence type="ECO:0000313" key="3">
    <source>
        <dbReference type="EMBL" id="QRW15733.1"/>
    </source>
</evidence>
<sequence length="825" mass="94394">MPEQNVCHNTTLLHVIRELLNIEGLLSSSTVSPQYRIMSTVLLPQLPGDAPQDPRPPKRRKIQTSKTDNVTPPSSRPPVKDTPFRQSSCHPGHIPVQLQNSCQSRPMQATLASQTAVDTIDAAASVSRPGRKAEEMQEILREEINGAVFQYPSLCEDLPIDQAHLTATMERLAESPVLRRDGHWSIDCTNFESAENHLMHQAWADLLDVIMRAAFRGSRFRTGPQPIVALRETRVLYDHDDDTDTSPDIVQGHTNTDGRYHWGTLEFFAECKAKPDQLGEALMQIARYSRAMFTHQVYRRFIYSLALCGTKATFVRVGRSGIIHSTPIDVKVDPEQFIRGVASVFGLDDGQFGYDTRFYYWPPLAAEDDGRKRQLRVKTGNWRWIVMELMCHRMCLVGRATVVMLLCRVGNPKHRAVLKSIWRHESRPDEGDTLRKLEGRPGICRCHWNEYLNDTKIKDRSLLAPSRYQYLFMNMSEKHKQQMLEASTSMDSKNARSIKGQKSYKKAQLKLLEVPEDRVHSLILMDEGARLWRIKRFRHLMVVLRDALVGYASMAMSDQVHRDISEGNILCQAPGSKDWWEGGMPASVDHDGSDIVDGIPSDAFVSYDFDEVTLEDESEIKEASTLKEYVEGRYPSGKSIGRLYDMEFSVAEDRPETDVRTNAERTGTVAFMSSQLLSREPARHTFMHDLESFLWVLVWLVAVRAREYNQYNANLLREELCSPKHSFKQLFIVDMKTCRSQMATVLDPADMEWMYAWAVIRRFAQFLHRNLYGQEDATPYEDVIKPQLEPLFTTTKVSCEEKWGLIRTLIGIFDETIAKLQSSSH</sequence>
<dbReference type="EMBL" id="CP059658">
    <property type="protein sequence ID" value="QRW15733.1"/>
    <property type="molecule type" value="Genomic_DNA"/>
</dbReference>
<dbReference type="InterPro" id="IPR040976">
    <property type="entry name" value="Pkinase_fungal"/>
</dbReference>
<gene>
    <name evidence="3" type="ORF">RhiXN_03734</name>
</gene>